<protein>
    <recommendedName>
        <fullName evidence="4">Rap-GAP domain-containing protein</fullName>
    </recommendedName>
</protein>
<dbReference type="InterPro" id="IPR016024">
    <property type="entry name" value="ARM-type_fold"/>
</dbReference>
<dbReference type="InterPro" id="IPR035974">
    <property type="entry name" value="Rap/Ran-GAP_sf"/>
</dbReference>
<organism evidence="5 6">
    <name type="scientific">Peronospora effusa</name>
    <dbReference type="NCBI Taxonomy" id="542832"/>
    <lineage>
        <taxon>Eukaryota</taxon>
        <taxon>Sar</taxon>
        <taxon>Stramenopiles</taxon>
        <taxon>Oomycota</taxon>
        <taxon>Peronosporomycetes</taxon>
        <taxon>Peronosporales</taxon>
        <taxon>Peronosporaceae</taxon>
        <taxon>Peronospora</taxon>
    </lineage>
</organism>
<dbReference type="VEuPathDB" id="FungiDB:DD237_005154"/>
<dbReference type="PROSITE" id="PS50085">
    <property type="entry name" value="RAPGAP"/>
    <property type="match status" value="1"/>
</dbReference>
<evidence type="ECO:0000313" key="5">
    <source>
        <dbReference type="EMBL" id="RMX64716.1"/>
    </source>
</evidence>
<feature type="region of interest" description="Disordered" evidence="3">
    <location>
        <begin position="511"/>
        <end position="540"/>
    </location>
</feature>
<dbReference type="GO" id="GO:0051056">
    <property type="term" value="P:regulation of small GTPase mediated signal transduction"/>
    <property type="evidence" value="ECO:0007669"/>
    <property type="project" value="InterPro"/>
</dbReference>
<feature type="repeat" description="HEAT" evidence="2">
    <location>
        <begin position="740"/>
        <end position="778"/>
    </location>
</feature>
<gene>
    <name evidence="5" type="ORF">DD238_005667</name>
</gene>
<dbReference type="Gene3D" id="3.40.50.11210">
    <property type="entry name" value="Rap/Ran-GAP"/>
    <property type="match status" value="1"/>
</dbReference>
<feature type="region of interest" description="Disordered" evidence="3">
    <location>
        <begin position="1575"/>
        <end position="1605"/>
    </location>
</feature>
<dbReference type="GO" id="GO:0005634">
    <property type="term" value="C:nucleus"/>
    <property type="evidence" value="ECO:0007669"/>
    <property type="project" value="InterPro"/>
</dbReference>
<dbReference type="PANTHER" id="PTHR10063">
    <property type="entry name" value="TUBERIN"/>
    <property type="match status" value="1"/>
</dbReference>
<evidence type="ECO:0000256" key="2">
    <source>
        <dbReference type="PROSITE-ProRule" id="PRU00103"/>
    </source>
</evidence>
<evidence type="ECO:0000256" key="3">
    <source>
        <dbReference type="SAM" id="MobiDB-lite"/>
    </source>
</evidence>
<dbReference type="InterPro" id="IPR024584">
    <property type="entry name" value="Tuberin_N"/>
</dbReference>
<dbReference type="GO" id="GO:0005737">
    <property type="term" value="C:cytoplasm"/>
    <property type="evidence" value="ECO:0007669"/>
    <property type="project" value="TreeGrafter"/>
</dbReference>
<evidence type="ECO:0000256" key="1">
    <source>
        <dbReference type="ARBA" id="ARBA00022468"/>
    </source>
</evidence>
<dbReference type="InterPro" id="IPR021133">
    <property type="entry name" value="HEAT_type_2"/>
</dbReference>
<reference evidence="5 6" key="1">
    <citation type="submission" date="2018-06" db="EMBL/GenBank/DDBJ databases">
        <title>Comparative genomics of downy mildews reveals potential adaptations to biotrophy.</title>
        <authorList>
            <person name="Fletcher K."/>
            <person name="Klosterman S.J."/>
            <person name="Derevnina L."/>
            <person name="Martin F."/>
            <person name="Koike S."/>
            <person name="Reyes Chin-Wo S."/>
            <person name="Mou B."/>
            <person name="Michelmore R."/>
        </authorList>
    </citation>
    <scope>NUCLEOTIDE SEQUENCE [LARGE SCALE GENOMIC DNA]</scope>
    <source>
        <strain evidence="5 6">R14</strain>
    </source>
</reference>
<dbReference type="STRING" id="542832.A0A3M6VGX1"/>
<evidence type="ECO:0000313" key="6">
    <source>
        <dbReference type="Proteomes" id="UP000282087"/>
    </source>
</evidence>
<proteinExistence type="predicted"/>
<feature type="compositionally biased region" description="Low complexity" evidence="3">
    <location>
        <begin position="71"/>
        <end position="100"/>
    </location>
</feature>
<feature type="compositionally biased region" description="Low complexity" evidence="3">
    <location>
        <begin position="41"/>
        <end position="51"/>
    </location>
</feature>
<dbReference type="InterPro" id="IPR000331">
    <property type="entry name" value="Rap/Ran_GAP_dom"/>
</dbReference>
<dbReference type="SUPFAM" id="SSF111347">
    <property type="entry name" value="Rap/Ran-GAP"/>
    <property type="match status" value="1"/>
</dbReference>
<keyword evidence="1" id="KW-0343">GTPase activation</keyword>
<dbReference type="GO" id="GO:0005096">
    <property type="term" value="F:GTPase activator activity"/>
    <property type="evidence" value="ECO:0007669"/>
    <property type="project" value="UniProtKB-KW"/>
</dbReference>
<dbReference type="SUPFAM" id="SSF48371">
    <property type="entry name" value="ARM repeat"/>
    <property type="match status" value="2"/>
</dbReference>
<evidence type="ECO:0000259" key="4">
    <source>
        <dbReference type="PROSITE" id="PS50085"/>
    </source>
</evidence>
<comment type="caution">
    <text evidence="5">The sequence shown here is derived from an EMBL/GenBank/DDBJ whole genome shotgun (WGS) entry which is preliminary data.</text>
</comment>
<feature type="domain" description="Rap-GAP" evidence="4">
    <location>
        <begin position="1722"/>
        <end position="1970"/>
    </location>
</feature>
<sequence>MEDAKSDLDQGGALLAAIDTTTDSFEPPAVGNTQSDLRHASISSETSSSSEQQPNCDATETPGLHDSVDISSSPDLQRSSSSSGVTSSHSVTFGIGASTGRRNRSRSGGDDGDGASSELVVQLQKLCRRKRQRSEERAFVRDVEHMLTLLRAQTPTSVDTDMTSATFPGPAMSLKMLGSVQEEDSTAAEKGCSFVSSNESVLHMPRVTLTLAEIDAMLDCIADLFDHRNAGVRALAFEVVQLCLLCFGERLTPELRRKIYLRLETHPPGDFLLRQTALRALTQDGRHLKPFHVELGWFLLRLLEQSDAQRDLLGLIQSILRRSPRALDRDKVIAIVSIISVRCDMAWSRGDLNACHNFVAFFHTLATHNSAYAASTPACLRSLCCLVNADGHGTWSVMKLLLHGSSGFLVLRGLLQVLEHPTGVDSPWVLRGAVFFVGMSCWGSQRVAKFDDIAWAPILLALERALQCCRGVVIFEVILSIQRLIKKFGATRLPVSSEKSAVSSITVSSKPALYSDDSSHDARETSLPSISSFSGTSSASENRDKRCLVMEWDIILRMLHALRPWVSMTHENAIEKFPQGTVRPDERRPESEIIRPAAMHPTNGVSNQSQYQVSVSIQQTRIPRELLDTLQTVEDLVEQHRFAGDVEEFLKILEDYLPHLSEKSMLFLLRQRAEASHPGYHLSWLASLSSAMRTFFSGISYDGNSLAVPSTVRLEALEVLRANLWTSRNVCEDRVIEEIVIPTLDRVYEDPDAEVRRRALDFIIEVTRQLESAKFDSLLDILASAMTLSTNEDAQLVAASGIASLFSSAFDHLPPARAVRMYDLLATTVEVHRSRAVRHIALSCLLSVCEARANDGRLQWKEQQQIRTSRFLFVSRRAARVNAPGVQLTAACVPVARALRALLTLLSAEPDAELFRMAVKGIKTMLENRAILEDVDVSEVSTKVVASIDYRAFGRAAVADEVDRLLNERMDEQKSDTGDKIGRNQKTRVDCKRGTGRLVSLTDAELIRSIHASTRLDNIGGSMMSFCASVRSTAMLLAKTQFLNMGTELLQLLVSYESELHDNALQELTRCLVGAMTLPLAVAEKDLFMGGSATEDSALSSSSSAPDMLYRHDEAKSQLGITDPYASGTHLGFTSRVFSRFQTSASHGNLFHALSGSMSKSALGSSSKNSHTVGYRPTRNDRARLQGFLRQLFDSEFRLLHTTTTALSLLALLTPTSVLGQLDQVLHNLRGCVTTVDGDFRSDAFVAILELLGTITPLLHTEDEEGRGHSARKAIIEALLLGFEYTKSKQHAYLAFRLLCQVIYQSNLEERVYLAALAMPTLQQCTHRANSLLVEAAIDFLMCYAYSQSALDPSALCTRQEPDSETISMQGDSRHTKSRSWVYRRSLMTITTNSHGDALLVIRRANCTSKWKLDACHGLSTSSRSQIDMSSGGDNGLIYFGRQRKQPVEMFRARGAVAPERPVLPVELRPSNSSQLRTRLGNDSQTLASSDDKAINTSHSECAVEGYGIAMQNEDRDEVQVDSSMQNTTFQQSATVTALPPLPAYDGIGGSPSYYCENAQSRHDKHSSELCRQTQRNMERLTPRNKKGQFRQAEGDNGQEDSPGKSVISAIQEDVEEYDDTESQQGLLQNNEFRSEMDIFSLDDSLSSAPRIPAKTPRTLHFAESSSSTTLDPDAVGSMCGIPTLLDEEQYDPKYLMMQLFDLTVENRPQLLSDGPALKLALSVLDRTPEFETHKIGLLYVRDEKQSSEATILGNTGGSLRYLRFLRRLGTFTKLKGLSGYTGGLDTVNNSDGKFGLIYKDSWAQITFHVATMMVPGNNRSDVNLTPDIFTSMKKKRHIGNDFVHVVFKVREIAQPKVGSNRRNIYAMNFCYDQECDEDYDVQTLSGQFNNVHIVIQPLNDNEYRTEVHVKQGIPPFGPLYGRQIVSSSIISESVRITCLNANLACQVFHQDLVGFALNSEERLKQIKQLSLRLATSDEWKLY</sequence>
<dbReference type="Pfam" id="PF02145">
    <property type="entry name" value="Rap_GAP"/>
    <property type="match status" value="1"/>
</dbReference>
<dbReference type="Proteomes" id="UP000282087">
    <property type="component" value="Unassembled WGS sequence"/>
</dbReference>
<keyword evidence="6" id="KW-1185">Reference proteome</keyword>
<feature type="compositionally biased region" description="Low complexity" evidence="3">
    <location>
        <begin position="526"/>
        <end position="540"/>
    </location>
</feature>
<feature type="region of interest" description="Disordered" evidence="3">
    <location>
        <begin position="19"/>
        <end position="117"/>
    </location>
</feature>
<dbReference type="PANTHER" id="PTHR10063:SF0">
    <property type="entry name" value="TUBERIN"/>
    <property type="match status" value="1"/>
</dbReference>
<name>A0A3M6VGX1_9STRA</name>
<dbReference type="EMBL" id="QLLG01000292">
    <property type="protein sequence ID" value="RMX64716.1"/>
    <property type="molecule type" value="Genomic_DNA"/>
</dbReference>
<dbReference type="PROSITE" id="PS50077">
    <property type="entry name" value="HEAT_REPEAT"/>
    <property type="match status" value="1"/>
</dbReference>
<dbReference type="Gene3D" id="1.25.10.10">
    <property type="entry name" value="Leucine-rich Repeat Variant"/>
    <property type="match status" value="1"/>
</dbReference>
<dbReference type="InterPro" id="IPR027107">
    <property type="entry name" value="Tuberin/Ral-act_asu"/>
</dbReference>
<dbReference type="InterPro" id="IPR011989">
    <property type="entry name" value="ARM-like"/>
</dbReference>
<dbReference type="Pfam" id="PF11864">
    <property type="entry name" value="DUF3384"/>
    <property type="match status" value="1"/>
</dbReference>
<accession>A0A3M6VGX1</accession>